<organism evidence="15 16">
    <name type="scientific">Wenxinia marina DSM 24838</name>
    <dbReference type="NCBI Taxonomy" id="1123501"/>
    <lineage>
        <taxon>Bacteria</taxon>
        <taxon>Pseudomonadati</taxon>
        <taxon>Pseudomonadota</taxon>
        <taxon>Alphaproteobacteria</taxon>
        <taxon>Rhodobacterales</taxon>
        <taxon>Roseobacteraceae</taxon>
        <taxon>Wenxinia</taxon>
    </lineage>
</organism>
<dbReference type="Proteomes" id="UP000035100">
    <property type="component" value="Unassembled WGS sequence"/>
</dbReference>
<keyword evidence="9 10" id="KW-0961">Cell wall biogenesis/degradation</keyword>
<dbReference type="RefSeq" id="WP_018304926.1">
    <property type="nucleotide sequence ID" value="NZ_KB902316.1"/>
</dbReference>
<dbReference type="InterPro" id="IPR036565">
    <property type="entry name" value="Mur-like_cat_sf"/>
</dbReference>
<evidence type="ECO:0000256" key="10">
    <source>
        <dbReference type="HAMAP-Rule" id="MF_02019"/>
    </source>
</evidence>
<evidence type="ECO:0000256" key="5">
    <source>
        <dbReference type="ARBA" id="ARBA00022840"/>
    </source>
</evidence>
<name>A0A0D0Q5G4_9RHOB</name>
<dbReference type="GO" id="GO:0051301">
    <property type="term" value="P:cell division"/>
    <property type="evidence" value="ECO:0007669"/>
    <property type="project" value="UniProtKB-KW"/>
</dbReference>
<dbReference type="Gene3D" id="3.40.1390.10">
    <property type="entry name" value="MurE/MurF, N-terminal domain"/>
    <property type="match status" value="1"/>
</dbReference>
<protein>
    <recommendedName>
        <fullName evidence="10 11">UDP-N-acetylmuramoyl-tripeptide--D-alanyl-D-alanine ligase</fullName>
        <ecNumber evidence="10 11">6.3.2.10</ecNumber>
    </recommendedName>
    <alternativeName>
        <fullName evidence="10">D-alanyl-D-alanine-adding enzyme</fullName>
    </alternativeName>
</protein>
<evidence type="ECO:0000256" key="7">
    <source>
        <dbReference type="ARBA" id="ARBA00022984"/>
    </source>
</evidence>
<dbReference type="GO" id="GO:0047480">
    <property type="term" value="F:UDP-N-acetylmuramoyl-tripeptide-D-alanyl-D-alanine ligase activity"/>
    <property type="evidence" value="ECO:0007669"/>
    <property type="project" value="UniProtKB-UniRule"/>
</dbReference>
<evidence type="ECO:0000256" key="8">
    <source>
        <dbReference type="ARBA" id="ARBA00023306"/>
    </source>
</evidence>
<dbReference type="GO" id="GO:0008766">
    <property type="term" value="F:UDP-N-acetylmuramoylalanyl-D-glutamyl-2,6-diaminopimelate-D-alanyl-D-alanine ligase activity"/>
    <property type="evidence" value="ECO:0007669"/>
    <property type="project" value="RHEA"/>
</dbReference>
<keyword evidence="4 10" id="KW-0547">Nucleotide-binding</keyword>
<gene>
    <name evidence="10" type="primary">murF</name>
    <name evidence="15" type="ORF">Wenmar_02078</name>
</gene>
<dbReference type="GO" id="GO:0009252">
    <property type="term" value="P:peptidoglycan biosynthetic process"/>
    <property type="evidence" value="ECO:0007669"/>
    <property type="project" value="UniProtKB-UniRule"/>
</dbReference>
<sequence length="485" mass="50548">MALWTSADAVAATGGTSTRDWAADGVSIDTRTLAPGDLFVALTAERDGHEFVAQALQKGAAAALVSRRPDGVAEDAPLLIVDDVLEALGRLGVAGRARTQARVLAITGSVGKTSAKEMARTALDGQGATHAAVASYNNHWGVPLTLARMPPETKFAVIEIGMNHPGEIAPLARMARPHVALITTVAPAHMEAFVGHGGLAGIAREKAAIFEGLEPGGVAVINGDLSVSDILSAEARRHAARIITFGTSAGLHHRLTDIRVREGATVGQGRAWRTPFMVKVATEGGHFALNALGVVAAVQALGADRARALVALGDWAPPAGRGTRETVVIDPAIETETIELIDDAFNANPASLSAALAVLAASRPADGVGRVRKGRRIAILGDMLELGPDEIALHAAVADDPAMAKLSIVHCVGPRMKSLHEALPDRLRGRWVKDPDTLIAEIERLVDSGDVLLVKGSKSIKVSRIVDAIRKLGQRGASAKEGERA</sequence>
<keyword evidence="8 10" id="KW-0131">Cell cycle</keyword>
<comment type="similarity">
    <text evidence="10">Belongs to the MurCDEF family. MurF subfamily.</text>
</comment>
<keyword evidence="3 10" id="KW-0132">Cell division</keyword>
<dbReference type="InterPro" id="IPR035911">
    <property type="entry name" value="MurE/MurF_N"/>
</dbReference>
<dbReference type="GO" id="GO:0008360">
    <property type="term" value="P:regulation of cell shape"/>
    <property type="evidence" value="ECO:0007669"/>
    <property type="project" value="UniProtKB-KW"/>
</dbReference>
<dbReference type="PANTHER" id="PTHR43024">
    <property type="entry name" value="UDP-N-ACETYLMURAMOYL-TRIPEPTIDE--D-ALANYL-D-ALANINE LIGASE"/>
    <property type="match status" value="1"/>
</dbReference>
<dbReference type="Gene3D" id="3.90.190.20">
    <property type="entry name" value="Mur ligase, C-terminal domain"/>
    <property type="match status" value="1"/>
</dbReference>
<dbReference type="EC" id="6.3.2.10" evidence="10 11"/>
<dbReference type="PATRIC" id="fig|1123501.6.peg.2174"/>
<evidence type="ECO:0000259" key="13">
    <source>
        <dbReference type="Pfam" id="PF02875"/>
    </source>
</evidence>
<dbReference type="InterPro" id="IPR004101">
    <property type="entry name" value="Mur_ligase_C"/>
</dbReference>
<comment type="subcellular location">
    <subcellularLocation>
        <location evidence="10 11">Cytoplasm</location>
    </subcellularLocation>
</comment>
<dbReference type="SUPFAM" id="SSF53623">
    <property type="entry name" value="MurD-like peptide ligases, catalytic domain"/>
    <property type="match status" value="1"/>
</dbReference>
<dbReference type="Gene3D" id="3.40.1190.10">
    <property type="entry name" value="Mur-like, catalytic domain"/>
    <property type="match status" value="1"/>
</dbReference>
<keyword evidence="6 10" id="KW-0133">Cell shape</keyword>
<dbReference type="Pfam" id="PF02875">
    <property type="entry name" value="Mur_ligase_C"/>
    <property type="match status" value="1"/>
</dbReference>
<dbReference type="SUPFAM" id="SSF63418">
    <property type="entry name" value="MurE/MurF N-terminal domain"/>
    <property type="match status" value="1"/>
</dbReference>
<comment type="function">
    <text evidence="10 11">Involved in cell wall formation. Catalyzes the final step in the synthesis of UDP-N-acetylmuramoyl-pentapeptide, the precursor of murein.</text>
</comment>
<comment type="pathway">
    <text evidence="10 11">Cell wall biogenesis; peptidoglycan biosynthesis.</text>
</comment>
<dbReference type="STRING" id="1123501.Wenmar_02078"/>
<feature type="binding site" evidence="10">
    <location>
        <begin position="108"/>
        <end position="114"/>
    </location>
    <ligand>
        <name>ATP</name>
        <dbReference type="ChEBI" id="CHEBI:30616"/>
    </ligand>
</feature>
<evidence type="ECO:0000256" key="1">
    <source>
        <dbReference type="ARBA" id="ARBA00022490"/>
    </source>
</evidence>
<keyword evidence="2 10" id="KW-0436">Ligase</keyword>
<dbReference type="Pfam" id="PF01225">
    <property type="entry name" value="Mur_ligase"/>
    <property type="match status" value="1"/>
</dbReference>
<keyword evidence="1 10" id="KW-0963">Cytoplasm</keyword>
<proteinExistence type="inferred from homology"/>
<feature type="domain" description="Mur ligase N-terminal catalytic" evidence="12">
    <location>
        <begin position="25"/>
        <end position="91"/>
    </location>
</feature>
<dbReference type="SUPFAM" id="SSF53244">
    <property type="entry name" value="MurD-like peptide ligases, peptide-binding domain"/>
    <property type="match status" value="1"/>
</dbReference>
<dbReference type="GO" id="GO:0005737">
    <property type="term" value="C:cytoplasm"/>
    <property type="evidence" value="ECO:0007669"/>
    <property type="project" value="UniProtKB-SubCell"/>
</dbReference>
<dbReference type="Pfam" id="PF08245">
    <property type="entry name" value="Mur_ligase_M"/>
    <property type="match status" value="1"/>
</dbReference>
<dbReference type="OrthoDB" id="9800958at2"/>
<keyword evidence="7 10" id="KW-0573">Peptidoglycan synthesis</keyword>
<dbReference type="GO" id="GO:0005524">
    <property type="term" value="F:ATP binding"/>
    <property type="evidence" value="ECO:0007669"/>
    <property type="project" value="UniProtKB-UniRule"/>
</dbReference>
<dbReference type="AlphaFoldDB" id="A0A0D0Q5G4"/>
<keyword evidence="16" id="KW-1185">Reference proteome</keyword>
<dbReference type="NCBIfam" id="TIGR01143">
    <property type="entry name" value="murF"/>
    <property type="match status" value="1"/>
</dbReference>
<evidence type="ECO:0000256" key="4">
    <source>
        <dbReference type="ARBA" id="ARBA00022741"/>
    </source>
</evidence>
<evidence type="ECO:0000256" key="9">
    <source>
        <dbReference type="ARBA" id="ARBA00023316"/>
    </source>
</evidence>
<reference evidence="15 16" key="1">
    <citation type="submission" date="2013-01" db="EMBL/GenBank/DDBJ databases">
        <authorList>
            <person name="Fiebig A."/>
            <person name="Goeker M."/>
            <person name="Klenk H.-P.P."/>
        </authorList>
    </citation>
    <scope>NUCLEOTIDE SEQUENCE [LARGE SCALE GENOMIC DNA]</scope>
    <source>
        <strain evidence="15 16">DSM 24838</strain>
    </source>
</reference>
<evidence type="ECO:0000256" key="3">
    <source>
        <dbReference type="ARBA" id="ARBA00022618"/>
    </source>
</evidence>
<evidence type="ECO:0000313" key="16">
    <source>
        <dbReference type="Proteomes" id="UP000035100"/>
    </source>
</evidence>
<dbReference type="InterPro" id="IPR005863">
    <property type="entry name" value="UDP-N-AcMur_synth"/>
</dbReference>
<comment type="catalytic activity">
    <reaction evidence="10 11">
        <text>D-alanyl-D-alanine + UDP-N-acetyl-alpha-D-muramoyl-L-alanyl-gamma-D-glutamyl-meso-2,6-diaminopimelate + ATP = UDP-N-acetyl-alpha-D-muramoyl-L-alanyl-gamma-D-glutamyl-meso-2,6-diaminopimeloyl-D-alanyl-D-alanine + ADP + phosphate + H(+)</text>
        <dbReference type="Rhea" id="RHEA:28374"/>
        <dbReference type="ChEBI" id="CHEBI:15378"/>
        <dbReference type="ChEBI" id="CHEBI:30616"/>
        <dbReference type="ChEBI" id="CHEBI:43474"/>
        <dbReference type="ChEBI" id="CHEBI:57822"/>
        <dbReference type="ChEBI" id="CHEBI:61386"/>
        <dbReference type="ChEBI" id="CHEBI:83905"/>
        <dbReference type="ChEBI" id="CHEBI:456216"/>
        <dbReference type="EC" id="6.3.2.10"/>
    </reaction>
</comment>
<keyword evidence="5 10" id="KW-0067">ATP-binding</keyword>
<dbReference type="GO" id="GO:0071555">
    <property type="term" value="P:cell wall organization"/>
    <property type="evidence" value="ECO:0007669"/>
    <property type="project" value="UniProtKB-KW"/>
</dbReference>
<dbReference type="HAMAP" id="MF_02019">
    <property type="entry name" value="MurF"/>
    <property type="match status" value="1"/>
</dbReference>
<accession>A0A0D0Q5G4</accession>
<feature type="domain" description="Mur ligase central" evidence="14">
    <location>
        <begin position="106"/>
        <end position="298"/>
    </location>
</feature>
<dbReference type="eggNOG" id="COG0770">
    <property type="taxonomic scope" value="Bacteria"/>
</dbReference>
<dbReference type="InterPro" id="IPR036615">
    <property type="entry name" value="Mur_ligase_C_dom_sf"/>
</dbReference>
<evidence type="ECO:0000256" key="11">
    <source>
        <dbReference type="RuleBase" id="RU004136"/>
    </source>
</evidence>
<evidence type="ECO:0000256" key="6">
    <source>
        <dbReference type="ARBA" id="ARBA00022960"/>
    </source>
</evidence>
<feature type="domain" description="Mur ligase C-terminal" evidence="13">
    <location>
        <begin position="337"/>
        <end position="457"/>
    </location>
</feature>
<dbReference type="UniPathway" id="UPA00219"/>
<dbReference type="InterPro" id="IPR000713">
    <property type="entry name" value="Mur_ligase_N"/>
</dbReference>
<dbReference type="InterPro" id="IPR013221">
    <property type="entry name" value="Mur_ligase_cen"/>
</dbReference>
<dbReference type="PANTHER" id="PTHR43024:SF1">
    <property type="entry name" value="UDP-N-ACETYLMURAMOYL-TRIPEPTIDE--D-ALANYL-D-ALANINE LIGASE"/>
    <property type="match status" value="1"/>
</dbReference>
<evidence type="ECO:0000313" key="15">
    <source>
        <dbReference type="EMBL" id="KIQ69714.1"/>
    </source>
</evidence>
<evidence type="ECO:0000256" key="2">
    <source>
        <dbReference type="ARBA" id="ARBA00022598"/>
    </source>
</evidence>
<dbReference type="EMBL" id="AONG01000009">
    <property type="protein sequence ID" value="KIQ69714.1"/>
    <property type="molecule type" value="Genomic_DNA"/>
</dbReference>
<comment type="caution">
    <text evidence="15">The sequence shown here is derived from an EMBL/GenBank/DDBJ whole genome shotgun (WGS) entry which is preliminary data.</text>
</comment>
<dbReference type="InterPro" id="IPR051046">
    <property type="entry name" value="MurCDEF_CellWall_CoF430Synth"/>
</dbReference>
<evidence type="ECO:0000259" key="14">
    <source>
        <dbReference type="Pfam" id="PF08245"/>
    </source>
</evidence>
<evidence type="ECO:0000259" key="12">
    <source>
        <dbReference type="Pfam" id="PF01225"/>
    </source>
</evidence>